<name>A0A7X5ASE6_9GAMM</name>
<sequence>MNQEWFEMRDIRRKSFGKSVWIPLRAVLSKEKKGRYGYEGYKEDFFGNGSIAVPNDKVAEAKKLGWMDIGISHNHSGWVDDGKYIPAEVYRDYGGEFEGVHLVLDQMSQDDGPNVWHLNQDLVVTLGLKREGNSWVCPNDGYVEVARLELSENNKPVLLEIKSQYLKDYLCARDMALYMTHYFNRDTILSDASHIVWEDGNNRYEDELDRWEGRVAEIHEGGNPFGGKMAVFHVARTDVDETDDVPDISGIPTDENTHGESWEREFEGRKLYRVSGELWRNEVILPGAISPKVRGDETQPTTFFVVDAEGNKSCGRDLIDSGKWVWFKSEVIMALCHRRGSHLSFHTAQTGSVSCSHDYGVHFGVNELGLINVYAKDIGLLPEWQQQIWAGYNITPEGGVSNELLASQVKAEPADTKAPEEFLGKGIELVNKLAMEKLNIQIFREHDAIPQLIEKTHRFRAVDEQSFFALAKDLARLIADSLDAQAMQTIVTPPKKEKWGSLKSLENLLASKYDRELVRKITSSLVGVYELRHADAHLPSSKIEEAFKLIEIDRAAPFVYQGFQMLHHVVSSLFGIAEGLEKWK</sequence>
<dbReference type="EMBL" id="WXWW01000057">
    <property type="protein sequence ID" value="NAW64276.1"/>
    <property type="molecule type" value="Genomic_DNA"/>
</dbReference>
<gene>
    <name evidence="1" type="ORF">CAG72_03505</name>
</gene>
<comment type="caution">
    <text evidence="1">The sequence shown here is derived from an EMBL/GenBank/DDBJ whole genome shotgun (WGS) entry which is preliminary data.</text>
</comment>
<accession>A0A7X5ASE6</accession>
<proteinExistence type="predicted"/>
<reference evidence="1 2" key="1">
    <citation type="submission" date="2017-05" db="EMBL/GenBank/DDBJ databases">
        <title>High clonality and local adaptation shapes Vibrionaceae linages within an endangered oasis.</title>
        <authorList>
            <person name="Vazquez-Rosas-Landa M."/>
        </authorList>
    </citation>
    <scope>NUCLEOTIDE SEQUENCE [LARGE SCALE GENOMIC DNA]</scope>
    <source>
        <strain evidence="1 2">P46_P4S1P180</strain>
    </source>
</reference>
<protein>
    <submittedName>
        <fullName evidence="1">Uncharacterized protein</fullName>
    </submittedName>
</protein>
<organism evidence="1 2">
    <name type="scientific">Photobacterium halotolerans</name>
    <dbReference type="NCBI Taxonomy" id="265726"/>
    <lineage>
        <taxon>Bacteria</taxon>
        <taxon>Pseudomonadati</taxon>
        <taxon>Pseudomonadota</taxon>
        <taxon>Gammaproteobacteria</taxon>
        <taxon>Vibrionales</taxon>
        <taxon>Vibrionaceae</taxon>
        <taxon>Photobacterium</taxon>
    </lineage>
</organism>
<dbReference type="AlphaFoldDB" id="A0A7X5ASE6"/>
<evidence type="ECO:0000313" key="2">
    <source>
        <dbReference type="Proteomes" id="UP000465712"/>
    </source>
</evidence>
<dbReference type="Proteomes" id="UP000465712">
    <property type="component" value="Unassembled WGS sequence"/>
</dbReference>
<dbReference type="RefSeq" id="WP_161442902.1">
    <property type="nucleotide sequence ID" value="NZ_WXWV01000047.1"/>
</dbReference>
<evidence type="ECO:0000313" key="1">
    <source>
        <dbReference type="EMBL" id="NAW64276.1"/>
    </source>
</evidence>